<dbReference type="InterPro" id="IPR011032">
    <property type="entry name" value="GroES-like_sf"/>
</dbReference>
<dbReference type="GO" id="GO:0005829">
    <property type="term" value="C:cytosol"/>
    <property type="evidence" value="ECO:0007669"/>
    <property type="project" value="TreeGrafter"/>
</dbReference>
<dbReference type="SUPFAM" id="SSF50129">
    <property type="entry name" value="GroES-like"/>
    <property type="match status" value="1"/>
</dbReference>
<evidence type="ECO:0000256" key="1">
    <source>
        <dbReference type="ARBA" id="ARBA00022857"/>
    </source>
</evidence>
<dbReference type="InterPro" id="IPR013149">
    <property type="entry name" value="ADH-like_C"/>
</dbReference>
<evidence type="ECO:0000313" key="4">
    <source>
        <dbReference type="Proteomes" id="UP000095283"/>
    </source>
</evidence>
<dbReference type="WBParaSite" id="Hba_08408">
    <property type="protein sequence ID" value="Hba_08408"/>
    <property type="gene ID" value="Hba_08408"/>
</dbReference>
<dbReference type="InterPro" id="IPR051603">
    <property type="entry name" value="Zinc-ADH_QOR/CCCR"/>
</dbReference>
<keyword evidence="2" id="KW-0812">Transmembrane</keyword>
<dbReference type="CDD" id="cd08253">
    <property type="entry name" value="zeta_crystallin"/>
    <property type="match status" value="1"/>
</dbReference>
<dbReference type="PANTHER" id="PTHR44154">
    <property type="entry name" value="QUINONE OXIDOREDUCTASE"/>
    <property type="match status" value="1"/>
</dbReference>
<dbReference type="SUPFAM" id="SSF51735">
    <property type="entry name" value="NAD(P)-binding Rossmann-fold domains"/>
    <property type="match status" value="1"/>
</dbReference>
<feature type="domain" description="Enoyl reductase (ER)" evidence="3">
    <location>
        <begin position="66"/>
        <end position="339"/>
    </location>
</feature>
<dbReference type="PANTHER" id="PTHR44154:SF1">
    <property type="entry name" value="QUINONE OXIDOREDUCTASE"/>
    <property type="match status" value="1"/>
</dbReference>
<feature type="transmembrane region" description="Helical" evidence="2">
    <location>
        <begin position="59"/>
        <end position="75"/>
    </location>
</feature>
<dbReference type="AlphaFoldDB" id="A0A1I7WTB5"/>
<keyword evidence="1" id="KW-0521">NADP</keyword>
<evidence type="ECO:0000256" key="2">
    <source>
        <dbReference type="SAM" id="Phobius"/>
    </source>
</evidence>
<proteinExistence type="predicted"/>
<dbReference type="InterPro" id="IPR036291">
    <property type="entry name" value="NAD(P)-bd_dom_sf"/>
</dbReference>
<keyword evidence="2" id="KW-0472">Membrane</keyword>
<evidence type="ECO:0000313" key="5">
    <source>
        <dbReference type="WBParaSite" id="Hba_08408"/>
    </source>
</evidence>
<name>A0A1I7WTB5_HETBA</name>
<dbReference type="GO" id="GO:0003730">
    <property type="term" value="F:mRNA 3'-UTR binding"/>
    <property type="evidence" value="ECO:0007669"/>
    <property type="project" value="TreeGrafter"/>
</dbReference>
<keyword evidence="2" id="KW-1133">Transmembrane helix</keyword>
<accession>A0A1I7WTB5</accession>
<dbReference type="FunFam" id="3.40.50.720:FF:000244">
    <property type="entry name" value="quinone oxidoreductase"/>
    <property type="match status" value="1"/>
</dbReference>
<dbReference type="SMART" id="SM00829">
    <property type="entry name" value="PKS_ER"/>
    <property type="match status" value="1"/>
</dbReference>
<dbReference type="GO" id="GO:0003960">
    <property type="term" value="F:quinone reductase (NADPH) activity"/>
    <property type="evidence" value="ECO:0007669"/>
    <property type="project" value="TreeGrafter"/>
</dbReference>
<dbReference type="Gene3D" id="3.90.180.10">
    <property type="entry name" value="Medium-chain alcohol dehydrogenases, catalytic domain"/>
    <property type="match status" value="1"/>
</dbReference>
<reference evidence="5" key="1">
    <citation type="submission" date="2016-11" db="UniProtKB">
        <authorList>
            <consortium name="WormBaseParasite"/>
        </authorList>
    </citation>
    <scope>IDENTIFICATION</scope>
</reference>
<dbReference type="GO" id="GO:0070402">
    <property type="term" value="F:NADPH binding"/>
    <property type="evidence" value="ECO:0007669"/>
    <property type="project" value="TreeGrafter"/>
</dbReference>
<keyword evidence="4" id="KW-1185">Reference proteome</keyword>
<dbReference type="Gene3D" id="3.40.50.720">
    <property type="entry name" value="NAD(P)-binding Rossmann-like Domain"/>
    <property type="match status" value="1"/>
</dbReference>
<dbReference type="Pfam" id="PF00107">
    <property type="entry name" value="ADH_zinc_N"/>
    <property type="match status" value="1"/>
</dbReference>
<sequence length="345" mass="37652">MTMRGALVQIFGRPENLGIFSKLPIPTINSDQKAYKIAKNQNCDLEHVMHRFKVKPNIFYYRLPFSVFIVFYISIPHTSSDLSSTQLAPNVGSLVTHVKKGDRVWFVNSLSGSSAEYCVVQKVFLLPKGISYYEGACIGVPYMSAYRAMFLLGKAKKGDTVFVHGASGGVGLAAVQLASWRGITVFGTAGSEEGMKLVKANGAVEVFNHRRDGYIDEIKRKCSQGIVLGFDLIVEMAAHINLGTDLGLLSRGGKVAVVGNREETTIDARLLMMKESSIFGMALANSSDADLSEMGEEINSFLSSSSRRPVFNKKYALEELPIAHDDIINQSGALGNLVLVVNNQI</sequence>
<organism evidence="4 5">
    <name type="scientific">Heterorhabditis bacteriophora</name>
    <name type="common">Entomopathogenic nematode worm</name>
    <dbReference type="NCBI Taxonomy" id="37862"/>
    <lineage>
        <taxon>Eukaryota</taxon>
        <taxon>Metazoa</taxon>
        <taxon>Ecdysozoa</taxon>
        <taxon>Nematoda</taxon>
        <taxon>Chromadorea</taxon>
        <taxon>Rhabditida</taxon>
        <taxon>Rhabditina</taxon>
        <taxon>Rhabditomorpha</taxon>
        <taxon>Strongyloidea</taxon>
        <taxon>Heterorhabditidae</taxon>
        <taxon>Heterorhabditis</taxon>
    </lineage>
</organism>
<dbReference type="Proteomes" id="UP000095283">
    <property type="component" value="Unplaced"/>
</dbReference>
<dbReference type="InterPro" id="IPR020843">
    <property type="entry name" value="ER"/>
</dbReference>
<protein>
    <submittedName>
        <fullName evidence="5">PKS_ER domain-containing protein</fullName>
    </submittedName>
</protein>
<evidence type="ECO:0000259" key="3">
    <source>
        <dbReference type="SMART" id="SM00829"/>
    </source>
</evidence>